<dbReference type="PROSITE" id="PS51898">
    <property type="entry name" value="TYR_RECOMBINASE"/>
    <property type="match status" value="1"/>
</dbReference>
<dbReference type="InterPro" id="IPR050090">
    <property type="entry name" value="Tyrosine_recombinase_XerCD"/>
</dbReference>
<dbReference type="SUPFAM" id="SSF56349">
    <property type="entry name" value="DNA breaking-rejoining enzymes"/>
    <property type="match status" value="1"/>
</dbReference>
<organism evidence="3 4">
    <name type="scientific">Carnobacterium divergens</name>
    <name type="common">Lactobacillus divergens</name>
    <dbReference type="NCBI Taxonomy" id="2748"/>
    <lineage>
        <taxon>Bacteria</taxon>
        <taxon>Bacillati</taxon>
        <taxon>Bacillota</taxon>
        <taxon>Bacilli</taxon>
        <taxon>Lactobacillales</taxon>
        <taxon>Carnobacteriaceae</taxon>
        <taxon>Carnobacterium</taxon>
    </lineage>
</organism>
<dbReference type="AlphaFoldDB" id="A0AAW8RD36"/>
<evidence type="ECO:0000313" key="4">
    <source>
        <dbReference type="Proteomes" id="UP001249945"/>
    </source>
</evidence>
<evidence type="ECO:0000313" key="3">
    <source>
        <dbReference type="EMBL" id="MDT1974912.1"/>
    </source>
</evidence>
<accession>A0AAW8RD36</accession>
<evidence type="ECO:0000259" key="2">
    <source>
        <dbReference type="PROSITE" id="PS51898"/>
    </source>
</evidence>
<dbReference type="EMBL" id="JALRMR010000014">
    <property type="protein sequence ID" value="MDT1974912.1"/>
    <property type="molecule type" value="Genomic_DNA"/>
</dbReference>
<evidence type="ECO:0000256" key="1">
    <source>
        <dbReference type="ARBA" id="ARBA00023172"/>
    </source>
</evidence>
<feature type="domain" description="Tyr recombinase" evidence="2">
    <location>
        <begin position="6"/>
        <end position="196"/>
    </location>
</feature>
<dbReference type="InterPro" id="IPR002104">
    <property type="entry name" value="Integrase_catalytic"/>
</dbReference>
<dbReference type="GO" id="GO:0003677">
    <property type="term" value="F:DNA binding"/>
    <property type="evidence" value="ECO:0007669"/>
    <property type="project" value="InterPro"/>
</dbReference>
<dbReference type="Gene3D" id="1.10.443.10">
    <property type="entry name" value="Intergrase catalytic core"/>
    <property type="match status" value="1"/>
</dbReference>
<protein>
    <submittedName>
        <fullName evidence="3">Tyrosine-type recombinase/integrase</fullName>
    </submittedName>
</protein>
<dbReference type="Proteomes" id="UP001249945">
    <property type="component" value="Unassembled WGS sequence"/>
</dbReference>
<dbReference type="Pfam" id="PF00589">
    <property type="entry name" value="Phage_integrase"/>
    <property type="match status" value="1"/>
</dbReference>
<dbReference type="GO" id="GO:0015074">
    <property type="term" value="P:DNA integration"/>
    <property type="evidence" value="ECO:0007669"/>
    <property type="project" value="InterPro"/>
</dbReference>
<proteinExistence type="predicted"/>
<dbReference type="InterPro" id="IPR011010">
    <property type="entry name" value="DNA_brk_join_enz"/>
</dbReference>
<gene>
    <name evidence="3" type="ORF">MX635_10955</name>
</gene>
<dbReference type="PANTHER" id="PTHR30349">
    <property type="entry name" value="PHAGE INTEGRASE-RELATED"/>
    <property type="match status" value="1"/>
</dbReference>
<dbReference type="PANTHER" id="PTHR30349:SF82">
    <property type="entry name" value="INTEGRASE_RECOMBINASE YOEC-RELATED"/>
    <property type="match status" value="1"/>
</dbReference>
<dbReference type="RefSeq" id="WP_311780741.1">
    <property type="nucleotide sequence ID" value="NZ_JALRMQ010000008.1"/>
</dbReference>
<sequence>MEIVNPIRDKKKIDDMKAVLASTEKGNRNVLIFTLGINTAYRISDLGRLKLSDVLIISRQKVVAKDRLQMKEKKTSKTNSIIISNKLRNQIIKYVKEEFPDQLAKQEFDYYLFPSRKGNNKPLSRQGLWLIISNAAKRVGLKNIGTHSMRKTFGYFLYSKNGIPIEIIQDLLNHSSAKETLRYIGITQEDKDTAVMSLDL</sequence>
<name>A0AAW8RD36_CARDV</name>
<dbReference type="InterPro" id="IPR013762">
    <property type="entry name" value="Integrase-like_cat_sf"/>
</dbReference>
<dbReference type="GO" id="GO:0006310">
    <property type="term" value="P:DNA recombination"/>
    <property type="evidence" value="ECO:0007669"/>
    <property type="project" value="UniProtKB-KW"/>
</dbReference>
<comment type="caution">
    <text evidence="3">The sequence shown here is derived from an EMBL/GenBank/DDBJ whole genome shotgun (WGS) entry which is preliminary data.</text>
</comment>
<reference evidence="3" key="1">
    <citation type="submission" date="2022-04" db="EMBL/GenBank/DDBJ databases">
        <title>Draft genome sequences of lactic acid bacteria (LAB) strains involved in meat spoilage.</title>
        <authorList>
            <person name="Palevich N."/>
        </authorList>
    </citation>
    <scope>NUCLEOTIDE SEQUENCE</scope>
    <source>
        <strain evidence="3">9-14</strain>
    </source>
</reference>
<keyword evidence="1" id="KW-0233">DNA recombination</keyword>